<accession>A0A2M3ZNE5</accession>
<evidence type="ECO:0000313" key="2">
    <source>
        <dbReference type="EMBL" id="MBW30023.1"/>
    </source>
</evidence>
<evidence type="ECO:0000256" key="1">
    <source>
        <dbReference type="SAM" id="SignalP"/>
    </source>
</evidence>
<organism evidence="2">
    <name type="scientific">Anopheles braziliensis</name>
    <dbReference type="NCBI Taxonomy" id="58242"/>
    <lineage>
        <taxon>Eukaryota</taxon>
        <taxon>Metazoa</taxon>
        <taxon>Ecdysozoa</taxon>
        <taxon>Arthropoda</taxon>
        <taxon>Hexapoda</taxon>
        <taxon>Insecta</taxon>
        <taxon>Pterygota</taxon>
        <taxon>Neoptera</taxon>
        <taxon>Endopterygota</taxon>
        <taxon>Diptera</taxon>
        <taxon>Nematocera</taxon>
        <taxon>Culicoidea</taxon>
        <taxon>Culicidae</taxon>
        <taxon>Anophelinae</taxon>
        <taxon>Anopheles</taxon>
    </lineage>
</organism>
<protein>
    <submittedName>
        <fullName evidence="2">Putative secreted peptide</fullName>
    </submittedName>
</protein>
<feature type="chain" id="PRO_5014954081" evidence="1">
    <location>
        <begin position="17"/>
        <end position="102"/>
    </location>
</feature>
<proteinExistence type="predicted"/>
<dbReference type="EMBL" id="GGFM01009272">
    <property type="protein sequence ID" value="MBW30023.1"/>
    <property type="molecule type" value="Transcribed_RNA"/>
</dbReference>
<feature type="signal peptide" evidence="1">
    <location>
        <begin position="1"/>
        <end position="16"/>
    </location>
</feature>
<keyword evidence="1" id="KW-0732">Signal</keyword>
<sequence length="102" mass="11678">MVLSCLVLCYCFLSNPSINLTRLLCCINRTRKRGLDGTTSAKFGYDNCCVLSRLTHKTNTHVKDIGKLSHRFCWGDFVQRSNIATISNLKTTKDRYWVWGVV</sequence>
<dbReference type="AlphaFoldDB" id="A0A2M3ZNE5"/>
<name>A0A2M3ZNE5_9DIPT</name>
<reference evidence="2" key="1">
    <citation type="submission" date="2018-01" db="EMBL/GenBank/DDBJ databases">
        <title>An insight into the sialome of Amazonian anophelines.</title>
        <authorList>
            <person name="Ribeiro J.M."/>
            <person name="Scarpassa V."/>
            <person name="Calvo E."/>
        </authorList>
    </citation>
    <scope>NUCLEOTIDE SEQUENCE</scope>
    <source>
        <tissue evidence="2">Salivary glands</tissue>
    </source>
</reference>